<dbReference type="GO" id="GO:0006281">
    <property type="term" value="P:DNA repair"/>
    <property type="evidence" value="ECO:0007669"/>
    <property type="project" value="TreeGrafter"/>
</dbReference>
<organism evidence="1 2">
    <name type="scientific">Paenibacillus radicis</name>
    <name type="common">ex Gao et al. 2016</name>
    <dbReference type="NCBI Taxonomy" id="1737354"/>
    <lineage>
        <taxon>Bacteria</taxon>
        <taxon>Bacillati</taxon>
        <taxon>Bacillota</taxon>
        <taxon>Bacilli</taxon>
        <taxon>Bacillales</taxon>
        <taxon>Paenibacillaceae</taxon>
        <taxon>Paenibacillus</taxon>
    </lineage>
</organism>
<dbReference type="InterPro" id="IPR006439">
    <property type="entry name" value="HAD-SF_hydro_IA"/>
</dbReference>
<name>A0A917H043_9BACL</name>
<accession>A0A917H043</accession>
<dbReference type="PRINTS" id="PR00413">
    <property type="entry name" value="HADHALOGNASE"/>
</dbReference>
<protein>
    <submittedName>
        <fullName evidence="1">Phosphoglycolate phosphatase</fullName>
    </submittedName>
</protein>
<evidence type="ECO:0000313" key="2">
    <source>
        <dbReference type="Proteomes" id="UP000600247"/>
    </source>
</evidence>
<dbReference type="AlphaFoldDB" id="A0A917H043"/>
<dbReference type="Pfam" id="PF00702">
    <property type="entry name" value="Hydrolase"/>
    <property type="match status" value="1"/>
</dbReference>
<sequence>MAELTIAGASCRIEGILFDKDGTLMDFIHTWGYWGERLLARFSSLLEEKGLSPLPAKDSLLGTFGGETGTITDYDRNGPLAMGTIEEQIAIMAWQGYQAGLSWAESKEMAYASKSFADRALDEARQARMLPDLLPFLEQCRDNGLKLAVVTADDTEPAIRHLEWLGIREYFTACVGNDVVGRGKPFPDMAELACRELGLSCSQVVVIGDTNGDMRMAKAAGAAAAIGIAASDAASALDLLPDADWTITSYRELAIRGDRE</sequence>
<evidence type="ECO:0000313" key="1">
    <source>
        <dbReference type="EMBL" id="GGG62547.1"/>
    </source>
</evidence>
<dbReference type="Gene3D" id="3.40.50.1000">
    <property type="entry name" value="HAD superfamily/HAD-like"/>
    <property type="match status" value="1"/>
</dbReference>
<keyword evidence="2" id="KW-1185">Reference proteome</keyword>
<dbReference type="SUPFAM" id="SSF56784">
    <property type="entry name" value="HAD-like"/>
    <property type="match status" value="1"/>
</dbReference>
<dbReference type="CDD" id="cd07505">
    <property type="entry name" value="HAD_BPGM-like"/>
    <property type="match status" value="1"/>
</dbReference>
<dbReference type="Proteomes" id="UP000600247">
    <property type="component" value="Unassembled WGS sequence"/>
</dbReference>
<dbReference type="PANTHER" id="PTHR43434:SF1">
    <property type="entry name" value="PHOSPHOGLYCOLATE PHOSPHATASE"/>
    <property type="match status" value="1"/>
</dbReference>
<reference evidence="1 2" key="1">
    <citation type="journal article" date="2014" name="Int. J. Syst. Evol. Microbiol.">
        <title>Complete genome sequence of Corynebacterium casei LMG S-19264T (=DSM 44701T), isolated from a smear-ripened cheese.</title>
        <authorList>
            <consortium name="US DOE Joint Genome Institute (JGI-PGF)"/>
            <person name="Walter F."/>
            <person name="Albersmeier A."/>
            <person name="Kalinowski J."/>
            <person name="Ruckert C."/>
        </authorList>
    </citation>
    <scope>NUCLEOTIDE SEQUENCE [LARGE SCALE GENOMIC DNA]</scope>
    <source>
        <strain evidence="1 2">CGMCC 1.15286</strain>
    </source>
</reference>
<gene>
    <name evidence="1" type="ORF">GCM10010918_15350</name>
</gene>
<dbReference type="SFLD" id="SFLDG01129">
    <property type="entry name" value="C1.5:_HAD__Beta-PGM__Phosphata"/>
    <property type="match status" value="1"/>
</dbReference>
<dbReference type="RefSeq" id="WP_188888323.1">
    <property type="nucleotide sequence ID" value="NZ_BMHY01000002.1"/>
</dbReference>
<dbReference type="SFLD" id="SFLDS00003">
    <property type="entry name" value="Haloacid_Dehalogenase"/>
    <property type="match status" value="1"/>
</dbReference>
<dbReference type="InterPro" id="IPR050155">
    <property type="entry name" value="HAD-like_hydrolase_sf"/>
</dbReference>
<dbReference type="PANTHER" id="PTHR43434">
    <property type="entry name" value="PHOSPHOGLYCOLATE PHOSPHATASE"/>
    <property type="match status" value="1"/>
</dbReference>
<dbReference type="InterPro" id="IPR036412">
    <property type="entry name" value="HAD-like_sf"/>
</dbReference>
<dbReference type="NCBIfam" id="TIGR01549">
    <property type="entry name" value="HAD-SF-IA-v1"/>
    <property type="match status" value="1"/>
</dbReference>
<dbReference type="NCBIfam" id="TIGR01509">
    <property type="entry name" value="HAD-SF-IA-v3"/>
    <property type="match status" value="1"/>
</dbReference>
<proteinExistence type="predicted"/>
<dbReference type="EMBL" id="BMHY01000002">
    <property type="protein sequence ID" value="GGG62547.1"/>
    <property type="molecule type" value="Genomic_DNA"/>
</dbReference>
<dbReference type="GO" id="GO:0008967">
    <property type="term" value="F:phosphoglycolate phosphatase activity"/>
    <property type="evidence" value="ECO:0007669"/>
    <property type="project" value="TreeGrafter"/>
</dbReference>
<dbReference type="InterPro" id="IPR023214">
    <property type="entry name" value="HAD_sf"/>
</dbReference>
<comment type="caution">
    <text evidence="1">The sequence shown here is derived from an EMBL/GenBank/DDBJ whole genome shotgun (WGS) entry which is preliminary data.</text>
</comment>